<dbReference type="AlphaFoldDB" id="U5D7P3"/>
<dbReference type="PANTHER" id="PTHR46033:SF1">
    <property type="entry name" value="PROTEIN MAIN-LIKE 2"/>
    <property type="match status" value="1"/>
</dbReference>
<feature type="domain" description="Aminotransferase-like plant mobile" evidence="1">
    <location>
        <begin position="2"/>
        <end position="58"/>
    </location>
</feature>
<sequence length="73" mass="8867">MVSWQPYEESHEIAEYYICRSYLISFNIAEYYMPDRMMRQFGKLQGIPVKPPKWDRREKVGLHPTNWTVELGR</sequence>
<proteinExistence type="predicted"/>
<dbReference type="Gramene" id="ERN18260">
    <property type="protein sequence ID" value="ERN18260"/>
    <property type="gene ID" value="AMTR_s00055p00122160"/>
</dbReference>
<name>U5D7P3_AMBTC</name>
<dbReference type="EMBL" id="KI392237">
    <property type="protein sequence ID" value="ERN18260.1"/>
    <property type="molecule type" value="Genomic_DNA"/>
</dbReference>
<dbReference type="GO" id="GO:0010073">
    <property type="term" value="P:meristem maintenance"/>
    <property type="evidence" value="ECO:0007669"/>
    <property type="project" value="InterPro"/>
</dbReference>
<protein>
    <recommendedName>
        <fullName evidence="1">Aminotransferase-like plant mobile domain-containing protein</fullName>
    </recommendedName>
</protein>
<keyword evidence="3" id="KW-1185">Reference proteome</keyword>
<dbReference type="Proteomes" id="UP000017836">
    <property type="component" value="Unassembled WGS sequence"/>
</dbReference>
<organism evidence="2 3">
    <name type="scientific">Amborella trichopoda</name>
    <dbReference type="NCBI Taxonomy" id="13333"/>
    <lineage>
        <taxon>Eukaryota</taxon>
        <taxon>Viridiplantae</taxon>
        <taxon>Streptophyta</taxon>
        <taxon>Embryophyta</taxon>
        <taxon>Tracheophyta</taxon>
        <taxon>Spermatophyta</taxon>
        <taxon>Magnoliopsida</taxon>
        <taxon>Amborellales</taxon>
        <taxon>Amborellaceae</taxon>
        <taxon>Amborella</taxon>
    </lineage>
</organism>
<accession>U5D7P3</accession>
<evidence type="ECO:0000313" key="3">
    <source>
        <dbReference type="Proteomes" id="UP000017836"/>
    </source>
</evidence>
<dbReference type="PANTHER" id="PTHR46033">
    <property type="entry name" value="PROTEIN MAIN-LIKE 2"/>
    <property type="match status" value="1"/>
</dbReference>
<evidence type="ECO:0000259" key="1">
    <source>
        <dbReference type="Pfam" id="PF10536"/>
    </source>
</evidence>
<dbReference type="InterPro" id="IPR044824">
    <property type="entry name" value="MAIN-like"/>
</dbReference>
<dbReference type="InterPro" id="IPR019557">
    <property type="entry name" value="AminoTfrase-like_pln_mobile"/>
</dbReference>
<reference evidence="2" key="1">
    <citation type="submission" date="2013-08" db="EMBL/GenBank/DDBJ databases">
        <authorList>
            <person name="Albert V.A."/>
            <person name="Barbazuk W.B."/>
            <person name="Chamala S."/>
            <person name="Chanderbali A.S."/>
            <person name="dePamphilis C.W."/>
            <person name="Der J.P."/>
            <person name="Estill J.C."/>
            <person name="Leebens-Mack J."/>
            <person name="Ma H."/>
            <person name="Palmer J.D."/>
            <person name="Rounsley S."/>
            <person name="Sankoff D."/>
            <person name="Schuster S.C."/>
            <person name="Soltis D.E."/>
            <person name="Soltis P.S."/>
            <person name="Wessler S.R."/>
            <person name="Wing R.A."/>
        </authorList>
    </citation>
    <scope>NUCLEOTIDE SEQUENCE</scope>
    <source>
        <tissue evidence="2">Leaf</tissue>
    </source>
</reference>
<gene>
    <name evidence="2" type="ORF">AMTR_s00055p00122160</name>
</gene>
<dbReference type="eggNOG" id="ENOG502R6SK">
    <property type="taxonomic scope" value="Eukaryota"/>
</dbReference>
<dbReference type="Pfam" id="PF10536">
    <property type="entry name" value="PMD"/>
    <property type="match status" value="1"/>
</dbReference>
<evidence type="ECO:0000313" key="2">
    <source>
        <dbReference type="EMBL" id="ERN18260.1"/>
    </source>
</evidence>
<dbReference type="HOGENOM" id="CLU_162915_0_0_1"/>